<dbReference type="Pfam" id="PF10014">
    <property type="entry name" value="2OG-Fe_Oxy_2"/>
    <property type="match status" value="1"/>
</dbReference>
<dbReference type="EMBL" id="JBHSAP010000015">
    <property type="protein sequence ID" value="MFC4077349.1"/>
    <property type="molecule type" value="Genomic_DNA"/>
</dbReference>
<keyword evidence="1" id="KW-0560">Oxidoreductase</keyword>
<gene>
    <name evidence="1" type="ORF">ACFOUO_11115</name>
</gene>
<comment type="caution">
    <text evidence="1">The sequence shown here is derived from an EMBL/GenBank/DDBJ whole genome shotgun (WGS) entry which is preliminary data.</text>
</comment>
<dbReference type="GO" id="GO:0051213">
    <property type="term" value="F:dioxygenase activity"/>
    <property type="evidence" value="ECO:0007669"/>
    <property type="project" value="UniProtKB-KW"/>
</dbReference>
<evidence type="ECO:0000313" key="2">
    <source>
        <dbReference type="Proteomes" id="UP001595843"/>
    </source>
</evidence>
<dbReference type="RefSeq" id="WP_380705164.1">
    <property type="nucleotide sequence ID" value="NZ_JBHSAP010000015.1"/>
</dbReference>
<name>A0ABV8JJ29_9BACL</name>
<reference evidence="2" key="1">
    <citation type="journal article" date="2019" name="Int. J. Syst. Evol. Microbiol.">
        <title>The Global Catalogue of Microorganisms (GCM) 10K type strain sequencing project: providing services to taxonomists for standard genome sequencing and annotation.</title>
        <authorList>
            <consortium name="The Broad Institute Genomics Platform"/>
            <consortium name="The Broad Institute Genome Sequencing Center for Infectious Disease"/>
            <person name="Wu L."/>
            <person name="Ma J."/>
        </authorList>
    </citation>
    <scope>NUCLEOTIDE SEQUENCE [LARGE SCALE GENOMIC DNA]</scope>
    <source>
        <strain evidence="2">IBRC-M 10813</strain>
    </source>
</reference>
<evidence type="ECO:0000313" key="1">
    <source>
        <dbReference type="EMBL" id="MFC4077349.1"/>
    </source>
</evidence>
<dbReference type="InterPro" id="IPR018724">
    <property type="entry name" value="2OG-Fe_dioxygenase"/>
</dbReference>
<protein>
    <submittedName>
        <fullName evidence="1">2OG-Fe dioxygenase family protein</fullName>
    </submittedName>
</protein>
<keyword evidence="2" id="KW-1185">Reference proteome</keyword>
<dbReference type="Gene3D" id="2.60.120.620">
    <property type="entry name" value="q2cbj1_9rhob like domain"/>
    <property type="match status" value="1"/>
</dbReference>
<organism evidence="1 2">
    <name type="scientific">Salinithrix halophila</name>
    <dbReference type="NCBI Taxonomy" id="1485204"/>
    <lineage>
        <taxon>Bacteria</taxon>
        <taxon>Bacillati</taxon>
        <taxon>Bacillota</taxon>
        <taxon>Bacilli</taxon>
        <taxon>Bacillales</taxon>
        <taxon>Thermoactinomycetaceae</taxon>
        <taxon>Salinithrix</taxon>
    </lineage>
</organism>
<keyword evidence="1" id="KW-0223">Dioxygenase</keyword>
<proteinExistence type="predicted"/>
<sequence>MNNFSKVENEKGLNIDDLCKRVMRNDYHFIPSSVFKDFLHREYAYDTDDFINFKNSWDNLKRDDYMADGGSYRFRRHATLSALPSGKTFHEEPHQPHYQSISYNNLNGGIARHYEPVETQVMQGKTMTSILSFCCNIFGRLYPYAHWHIEVHQFRIVADKAKEGKPTPEGIHNDGVSFVMMMMVNRENITNGNTTIYDNEKQHLDEFTLTDSFDAAIVNDDHVMHGVTPIVPLDPDQPAFRDVLVVTFRKK</sequence>
<dbReference type="Proteomes" id="UP001595843">
    <property type="component" value="Unassembled WGS sequence"/>
</dbReference>
<accession>A0ABV8JJ29</accession>